<dbReference type="InterPro" id="IPR029063">
    <property type="entry name" value="SAM-dependent_MTases_sf"/>
</dbReference>
<dbReference type="GO" id="GO:0031515">
    <property type="term" value="C:tRNA (m1A) methyltransferase complex"/>
    <property type="evidence" value="ECO:0007669"/>
    <property type="project" value="InterPro"/>
</dbReference>
<gene>
    <name evidence="6" type="ORF">KHC33_16065</name>
</gene>
<dbReference type="GeneID" id="65098731"/>
<dbReference type="SUPFAM" id="SSF53335">
    <property type="entry name" value="S-adenosyl-L-methionine-dependent methyltransferases"/>
    <property type="match status" value="1"/>
</dbReference>
<dbReference type="CDD" id="cd02440">
    <property type="entry name" value="AdoMet_MTases"/>
    <property type="match status" value="1"/>
</dbReference>
<dbReference type="KEGG" id="mrtj:KHC33_16065"/>
<dbReference type="InterPro" id="IPR049470">
    <property type="entry name" value="TRM61_C"/>
</dbReference>
<dbReference type="GO" id="GO:0030488">
    <property type="term" value="P:tRNA methylation"/>
    <property type="evidence" value="ECO:0007669"/>
    <property type="project" value="InterPro"/>
</dbReference>
<keyword evidence="1 6" id="KW-0489">Methyltransferase</keyword>
<dbReference type="EC" id="2.1.1.-" evidence="6"/>
<accession>A0A8E7EJN3</accession>
<dbReference type="RefSeq" id="WP_214419604.1">
    <property type="nucleotide sequence ID" value="NZ_CP075546.1"/>
</dbReference>
<sequence>MISAGDRVILSGKGKTYLVRAGDGSLGTDLGMVDLSLLIGKEPGDVIATRSGKELVLRLPRATDFFEQAKRSGAPMLPRDIGLVIGLTGMNKKDHVLDAGTGSGVAAVFFAGVAGKVTTCERREEFFRIAFDNIQETGLPNIDVVNLDVLEVDGIFDIVHLDLGITREHVRHAYSLIRPGGYLVCYTPFFEQMGVVYDTAFEVFSEVSAYESIMRDMNRSDRGTRPSTKVCHSGYLTVARK</sequence>
<keyword evidence="4" id="KW-0819">tRNA processing</keyword>
<dbReference type="Proteomes" id="UP000680656">
    <property type="component" value="Chromosome"/>
</dbReference>
<reference evidence="6 7" key="1">
    <citation type="submission" date="2021-05" db="EMBL/GenBank/DDBJ databases">
        <title>A novel Methanospirillum isolate from a pyrite-forming mixed culture.</title>
        <authorList>
            <person name="Bunk B."/>
            <person name="Sproer C."/>
            <person name="Spring S."/>
            <person name="Pester M."/>
        </authorList>
    </citation>
    <scope>NUCLEOTIDE SEQUENCE [LARGE SCALE GENOMIC DNA]</scope>
    <source>
        <strain evidence="6 7">J.3.6.1-F.2.7.3</strain>
    </source>
</reference>
<dbReference type="Gene3D" id="3.10.330.20">
    <property type="match status" value="1"/>
</dbReference>
<dbReference type="Gene3D" id="3.40.50.150">
    <property type="entry name" value="Vaccinia Virus protein VP39"/>
    <property type="match status" value="1"/>
</dbReference>
<evidence type="ECO:0000259" key="5">
    <source>
        <dbReference type="Pfam" id="PF08704"/>
    </source>
</evidence>
<dbReference type="AlphaFoldDB" id="A0A8E7EJN3"/>
<evidence type="ECO:0000256" key="3">
    <source>
        <dbReference type="ARBA" id="ARBA00022691"/>
    </source>
</evidence>
<dbReference type="PROSITE" id="PS51620">
    <property type="entry name" value="SAM_TRM61"/>
    <property type="match status" value="1"/>
</dbReference>
<name>A0A8E7EJN3_9EURY</name>
<keyword evidence="7" id="KW-1185">Reference proteome</keyword>
<dbReference type="PANTHER" id="PTHR12133">
    <property type="entry name" value="TRNA (ADENINE(58)-N(1))-METHYLTRANSFERASE"/>
    <property type="match status" value="1"/>
</dbReference>
<organism evidence="6 7">
    <name type="scientific">Methanospirillum purgamenti</name>
    <dbReference type="NCBI Taxonomy" id="2834276"/>
    <lineage>
        <taxon>Archaea</taxon>
        <taxon>Methanobacteriati</taxon>
        <taxon>Methanobacteriota</taxon>
        <taxon>Stenosarchaea group</taxon>
        <taxon>Methanomicrobia</taxon>
        <taxon>Methanomicrobiales</taxon>
        <taxon>Methanospirillaceae</taxon>
        <taxon>Methanospirillum</taxon>
    </lineage>
</organism>
<evidence type="ECO:0000313" key="7">
    <source>
        <dbReference type="Proteomes" id="UP000680656"/>
    </source>
</evidence>
<dbReference type="PANTHER" id="PTHR12133:SF1">
    <property type="entry name" value="TRNA (ADENINE(58)-N(1))-METHYLTRANSFERASE, MITOCHONDRIAL"/>
    <property type="match status" value="1"/>
</dbReference>
<feature type="domain" description="tRNA (adenine(58)-N(1))-methyltransferase catalytic subunit TRM61 C-terminal" evidence="5">
    <location>
        <begin position="79"/>
        <end position="216"/>
    </location>
</feature>
<protein>
    <submittedName>
        <fullName evidence="6">Class I SAM-dependent methyltransferase</fullName>
        <ecNumber evidence="6">2.1.1.-</ecNumber>
    </submittedName>
</protein>
<keyword evidence="2 6" id="KW-0808">Transferase</keyword>
<dbReference type="FunFam" id="3.10.330.20:FF:000003">
    <property type="entry name" value="tRNA (Adenine(58)-N(1))-methyltransferase, mitochondrial isoform X1"/>
    <property type="match status" value="1"/>
</dbReference>
<dbReference type="EMBL" id="CP075546">
    <property type="protein sequence ID" value="QVV88801.1"/>
    <property type="molecule type" value="Genomic_DNA"/>
</dbReference>
<evidence type="ECO:0000256" key="1">
    <source>
        <dbReference type="ARBA" id="ARBA00022603"/>
    </source>
</evidence>
<keyword evidence="3" id="KW-0949">S-adenosyl-L-methionine</keyword>
<dbReference type="GO" id="GO:0160107">
    <property type="term" value="F:tRNA (adenine(58)-N1)-methyltransferase activity"/>
    <property type="evidence" value="ECO:0007669"/>
    <property type="project" value="InterPro"/>
</dbReference>
<dbReference type="InterPro" id="IPR014816">
    <property type="entry name" value="tRNA_MeTrfase_Gcd14"/>
</dbReference>
<evidence type="ECO:0000313" key="6">
    <source>
        <dbReference type="EMBL" id="QVV88801.1"/>
    </source>
</evidence>
<proteinExistence type="predicted"/>
<evidence type="ECO:0000256" key="2">
    <source>
        <dbReference type="ARBA" id="ARBA00022679"/>
    </source>
</evidence>
<evidence type="ECO:0000256" key="4">
    <source>
        <dbReference type="ARBA" id="ARBA00022694"/>
    </source>
</evidence>
<dbReference type="Pfam" id="PF08704">
    <property type="entry name" value="GCD14"/>
    <property type="match status" value="1"/>
</dbReference>